<dbReference type="GO" id="GO:0016787">
    <property type="term" value="F:hydrolase activity"/>
    <property type="evidence" value="ECO:0007669"/>
    <property type="project" value="UniProtKB-KW"/>
</dbReference>
<protein>
    <submittedName>
        <fullName evidence="5">Urea carboxylase</fullName>
        <ecNumber evidence="5">6.3.4.6</ecNumber>
    </submittedName>
</protein>
<dbReference type="EC" id="6.3.4.6" evidence="5"/>
<keyword evidence="1" id="KW-0547">Nucleotide-binding</keyword>
<dbReference type="Gene3D" id="2.40.100.10">
    <property type="entry name" value="Cyclophilin-like"/>
    <property type="match status" value="1"/>
</dbReference>
<dbReference type="SMART" id="SM00796">
    <property type="entry name" value="AHS1"/>
    <property type="match status" value="1"/>
</dbReference>
<dbReference type="HOGENOM" id="CLU_020207_4_2_0"/>
<keyword evidence="6" id="KW-1185">Reference proteome</keyword>
<dbReference type="EMBL" id="CP001824">
    <property type="protein sequence ID" value="ACZ40222.1"/>
    <property type="molecule type" value="Genomic_DNA"/>
</dbReference>
<reference evidence="6" key="1">
    <citation type="submission" date="2009-11" db="EMBL/GenBank/DDBJ databases">
        <title>The complete chromosome 2 of Sphaerobacter thermophilus DSM 20745.</title>
        <authorList>
            <person name="Lucas S."/>
            <person name="Copeland A."/>
            <person name="Lapidus A."/>
            <person name="Glavina del Rio T."/>
            <person name="Dalin E."/>
            <person name="Tice H."/>
            <person name="Bruce D."/>
            <person name="Goodwin L."/>
            <person name="Pitluck S."/>
            <person name="Kyrpides N."/>
            <person name="Mavromatis K."/>
            <person name="Ivanova N."/>
            <person name="Mikhailova N."/>
            <person name="LaButti K.M."/>
            <person name="Clum A."/>
            <person name="Sun H.I."/>
            <person name="Brettin T."/>
            <person name="Detter J.C."/>
            <person name="Han C."/>
            <person name="Larimer F."/>
            <person name="Land M."/>
            <person name="Hauser L."/>
            <person name="Markowitz V."/>
            <person name="Cheng J.F."/>
            <person name="Hugenholtz P."/>
            <person name="Woyke T."/>
            <person name="Wu D."/>
            <person name="Steenblock K."/>
            <person name="Schneider S."/>
            <person name="Pukall R."/>
            <person name="Goeker M."/>
            <person name="Klenk H.P."/>
            <person name="Eisen J.A."/>
        </authorList>
    </citation>
    <scope>NUCLEOTIDE SEQUENCE [LARGE SCALE GENOMIC DNA]</scope>
    <source>
        <strain evidence="6">ATCC 49802 / DSM 20745 / S 6022</strain>
    </source>
</reference>
<dbReference type="Proteomes" id="UP000002027">
    <property type="component" value="Chromosome 2"/>
</dbReference>
<dbReference type="InterPro" id="IPR010016">
    <property type="entry name" value="PxpB"/>
</dbReference>
<dbReference type="RefSeq" id="WP_012873258.1">
    <property type="nucleotide sequence ID" value="NC_013524.1"/>
</dbReference>
<dbReference type="STRING" id="479434.Sthe_2809"/>
<dbReference type="eggNOG" id="COG2049">
    <property type="taxonomic scope" value="Bacteria"/>
</dbReference>
<accession>D1C8S9</accession>
<reference evidence="5 6" key="2">
    <citation type="journal article" date="2010" name="Stand. Genomic Sci.">
        <title>Complete genome sequence of Desulfohalobium retbaense type strain (HR(100)).</title>
        <authorList>
            <person name="Spring S."/>
            <person name="Nolan M."/>
            <person name="Lapidus A."/>
            <person name="Glavina Del Rio T."/>
            <person name="Copeland A."/>
            <person name="Tice H."/>
            <person name="Cheng J.F."/>
            <person name="Lucas S."/>
            <person name="Land M."/>
            <person name="Chen F."/>
            <person name="Bruce D."/>
            <person name="Goodwin L."/>
            <person name="Pitluck S."/>
            <person name="Ivanova N."/>
            <person name="Mavromatis K."/>
            <person name="Mikhailova N."/>
            <person name="Pati A."/>
            <person name="Chen A."/>
            <person name="Palaniappan K."/>
            <person name="Hauser L."/>
            <person name="Chang Y.J."/>
            <person name="Jeffries C.D."/>
            <person name="Munk C."/>
            <person name="Kiss H."/>
            <person name="Chain P."/>
            <person name="Han C."/>
            <person name="Brettin T."/>
            <person name="Detter J.C."/>
            <person name="Schuler E."/>
            <person name="Goker M."/>
            <person name="Rohde M."/>
            <person name="Bristow J."/>
            <person name="Eisen J.A."/>
            <person name="Markowitz V."/>
            <person name="Hugenholtz P."/>
            <person name="Kyrpides N.C."/>
            <person name="Klenk H.P."/>
        </authorList>
    </citation>
    <scope>NUCLEOTIDE SEQUENCE [LARGE SCALE GENOMIC DNA]</scope>
    <source>
        <strain evidence="6">ATCC 49802 / DSM 20745 / S 6022</strain>
    </source>
</reference>
<keyword evidence="2" id="KW-0378">Hydrolase</keyword>
<dbReference type="AlphaFoldDB" id="D1C8S9"/>
<dbReference type="PANTHER" id="PTHR34698">
    <property type="entry name" value="5-OXOPROLINASE SUBUNIT B"/>
    <property type="match status" value="1"/>
</dbReference>
<proteinExistence type="predicted"/>
<keyword evidence="5" id="KW-0436">Ligase</keyword>
<dbReference type="Gene3D" id="3.30.1360.40">
    <property type="match status" value="1"/>
</dbReference>
<dbReference type="Pfam" id="PF02682">
    <property type="entry name" value="CT_C_D"/>
    <property type="match status" value="1"/>
</dbReference>
<dbReference type="FunCoup" id="D1C8S9">
    <property type="interactions" value="11"/>
</dbReference>
<dbReference type="KEGG" id="sti:Sthe_2809"/>
<evidence type="ECO:0000256" key="2">
    <source>
        <dbReference type="ARBA" id="ARBA00022801"/>
    </source>
</evidence>
<dbReference type="SUPFAM" id="SSF160467">
    <property type="entry name" value="PH0987 N-terminal domain-like"/>
    <property type="match status" value="1"/>
</dbReference>
<dbReference type="GO" id="GO:0005524">
    <property type="term" value="F:ATP binding"/>
    <property type="evidence" value="ECO:0007669"/>
    <property type="project" value="UniProtKB-KW"/>
</dbReference>
<dbReference type="InterPro" id="IPR029000">
    <property type="entry name" value="Cyclophilin-like_dom_sf"/>
</dbReference>
<evidence type="ECO:0000313" key="6">
    <source>
        <dbReference type="Proteomes" id="UP000002027"/>
    </source>
</evidence>
<keyword evidence="3" id="KW-0067">ATP-binding</keyword>
<feature type="domain" description="Carboxyltransferase" evidence="4">
    <location>
        <begin position="25"/>
        <end position="258"/>
    </location>
</feature>
<evidence type="ECO:0000256" key="3">
    <source>
        <dbReference type="ARBA" id="ARBA00022840"/>
    </source>
</evidence>
<evidence type="ECO:0000256" key="1">
    <source>
        <dbReference type="ARBA" id="ARBA00022741"/>
    </source>
</evidence>
<dbReference type="PANTHER" id="PTHR34698:SF2">
    <property type="entry name" value="5-OXOPROLINASE SUBUNIT B"/>
    <property type="match status" value="1"/>
</dbReference>
<dbReference type="SUPFAM" id="SSF50891">
    <property type="entry name" value="Cyclophilin-like"/>
    <property type="match status" value="1"/>
</dbReference>
<dbReference type="GO" id="GO:0004847">
    <property type="term" value="F:urea carboxylase activity"/>
    <property type="evidence" value="ECO:0007669"/>
    <property type="project" value="UniProtKB-EC"/>
</dbReference>
<gene>
    <name evidence="5" type="ordered locus">Sthe_2809</name>
</gene>
<name>D1C8S9_SPHTD</name>
<organism evidence="5 6">
    <name type="scientific">Sphaerobacter thermophilus (strain ATCC 49802 / DSM 20745 / KCCM 41009 / NCIMB 13125 / S 6022)</name>
    <dbReference type="NCBI Taxonomy" id="479434"/>
    <lineage>
        <taxon>Bacteria</taxon>
        <taxon>Pseudomonadati</taxon>
        <taxon>Thermomicrobiota</taxon>
        <taxon>Thermomicrobia</taxon>
        <taxon>Sphaerobacterales</taxon>
        <taxon>Sphaerobacterineae</taxon>
        <taxon>Sphaerobacteraceae</taxon>
        <taxon>Sphaerobacter</taxon>
    </lineage>
</organism>
<dbReference type="InParanoid" id="D1C8S9"/>
<dbReference type="InterPro" id="IPR003833">
    <property type="entry name" value="CT_C_D"/>
</dbReference>
<evidence type="ECO:0000313" key="5">
    <source>
        <dbReference type="EMBL" id="ACZ40222.1"/>
    </source>
</evidence>
<evidence type="ECO:0000259" key="4">
    <source>
        <dbReference type="SMART" id="SM00796"/>
    </source>
</evidence>
<sequence>MAQHDGQTSGVILASVPAKEGRPKIVYRQAGDRFMLVEFGDMEFDLTMSFRVLGLNQALKDHGLDGLIETVPAIRSILIHYDSTRLKPDRLIQAVEDLYEQLPPFETLTIPSRRISLPIAFNDRWTRADIARYVEHIRKDAPNIINGNNLEYGAMYNGLRDAEELMEYVMATEWWSAAIGFFPGLPFLYPLDRRYAIVLPKYNPTRPWTPEGAVGIAGPCLAIYPVASAGGYQLFGRTIPIYDPKQRNAAFAENPILLRPGDRVTFGPRVTDEELIEIREAVYNGTYEYQIDHDATFDVGEYLRFLEETREEAEAFRRRQEEAAQRTPVP</sequence>